<dbReference type="Pfam" id="PF00595">
    <property type="entry name" value="PDZ"/>
    <property type="match status" value="1"/>
</dbReference>
<dbReference type="Gene3D" id="2.30.42.10">
    <property type="match status" value="1"/>
</dbReference>
<dbReference type="PROSITE" id="PS50106">
    <property type="entry name" value="PDZ"/>
    <property type="match status" value="1"/>
</dbReference>
<dbReference type="Gene3D" id="2.40.70.10">
    <property type="entry name" value="Acid Proteases"/>
    <property type="match status" value="2"/>
</dbReference>
<feature type="domain" description="PDZ" evidence="1">
    <location>
        <begin position="286"/>
        <end position="355"/>
    </location>
</feature>
<reference evidence="2 3" key="1">
    <citation type="submission" date="2018-05" db="EMBL/GenBank/DDBJ databases">
        <title>Marinifilum breve JC075T sp. nov., a marine bacterium isolated from Yongle Blue Hole in the South China Sea.</title>
        <authorList>
            <person name="Fu T."/>
        </authorList>
    </citation>
    <scope>NUCLEOTIDE SEQUENCE [LARGE SCALE GENOMIC DNA]</scope>
    <source>
        <strain evidence="2 3">JC075</strain>
    </source>
</reference>
<dbReference type="InterPro" id="IPR021109">
    <property type="entry name" value="Peptidase_aspartic_dom_sf"/>
</dbReference>
<evidence type="ECO:0000259" key="1">
    <source>
        <dbReference type="PROSITE" id="PS50106"/>
    </source>
</evidence>
<dbReference type="SUPFAM" id="SSF50156">
    <property type="entry name" value="PDZ domain-like"/>
    <property type="match status" value="1"/>
</dbReference>
<organism evidence="2 3">
    <name type="scientific">Marinifilum breve</name>
    <dbReference type="NCBI Taxonomy" id="2184082"/>
    <lineage>
        <taxon>Bacteria</taxon>
        <taxon>Pseudomonadati</taxon>
        <taxon>Bacteroidota</taxon>
        <taxon>Bacteroidia</taxon>
        <taxon>Marinilabiliales</taxon>
        <taxon>Marinifilaceae</taxon>
    </lineage>
</organism>
<dbReference type="InterPro" id="IPR036034">
    <property type="entry name" value="PDZ_sf"/>
</dbReference>
<dbReference type="SMART" id="SM00228">
    <property type="entry name" value="PDZ"/>
    <property type="match status" value="1"/>
</dbReference>
<gene>
    <name evidence="2" type="ORF">DF185_15635</name>
</gene>
<dbReference type="Proteomes" id="UP000248079">
    <property type="component" value="Unassembled WGS sequence"/>
</dbReference>
<name>A0A2V3ZUT0_9BACT</name>
<sequence length="398" mass="44921">MACTTSEKKSEKKWELPKGAFPVVYKGHLYIKGEADSIKGNYVFDTGAFNLYYDSTYHANNNFKYNETFNALLPGAGTKPQSVVVIKDSVSFTFASNLYKTSIVPILQLKPILGDIADGILGMEYFYDSVLEINYENEYMKCYSSIDSVNLQGWSKIKLSKKKNSLYVPLQVMVNDSITVSGEYLVDFGSGGSVSFTSKVANKFKLQDQIKNKVAYYTKYGGVGGESSSYDFFARKLMIGDFAFDDVLMSFSLDKSGAMSSSKHLGLLGNDIYDRFHVIIDFINNDLYLKPNKKYTEAFVSSRLGFSFVDRGQSLQSWNVTGFYANSEAEKSGLMIDDKILSVNGVSVKDINYERQRYFFDDIDELNVKIKRKNEIMDFKFKLKPVITKTSEGLLLLN</sequence>
<comment type="caution">
    <text evidence="2">The sequence shown here is derived from an EMBL/GenBank/DDBJ whole genome shotgun (WGS) entry which is preliminary data.</text>
</comment>
<dbReference type="InterPro" id="IPR001478">
    <property type="entry name" value="PDZ"/>
</dbReference>
<proteinExistence type="predicted"/>
<evidence type="ECO:0000313" key="2">
    <source>
        <dbReference type="EMBL" id="PXX98807.1"/>
    </source>
</evidence>
<evidence type="ECO:0000313" key="3">
    <source>
        <dbReference type="Proteomes" id="UP000248079"/>
    </source>
</evidence>
<dbReference type="EMBL" id="QFLI01000007">
    <property type="protein sequence ID" value="PXX98807.1"/>
    <property type="molecule type" value="Genomic_DNA"/>
</dbReference>
<dbReference type="AlphaFoldDB" id="A0A2V3ZUT0"/>
<accession>A0A2V3ZUT0</accession>
<keyword evidence="3" id="KW-1185">Reference proteome</keyword>
<protein>
    <recommendedName>
        <fullName evidence="1">PDZ domain-containing protein</fullName>
    </recommendedName>
</protein>